<gene>
    <name evidence="3 5" type="primary">ispD</name>
    <name evidence="5" type="ORF">H9828_08100</name>
</gene>
<dbReference type="InterPro" id="IPR034683">
    <property type="entry name" value="IspD/TarI"/>
</dbReference>
<evidence type="ECO:0000256" key="2">
    <source>
        <dbReference type="ARBA" id="ARBA00022695"/>
    </source>
</evidence>
<dbReference type="Proteomes" id="UP000886844">
    <property type="component" value="Unassembled WGS sequence"/>
</dbReference>
<dbReference type="NCBIfam" id="TIGR00453">
    <property type="entry name" value="ispD"/>
    <property type="match status" value="1"/>
</dbReference>
<dbReference type="GO" id="GO:0019288">
    <property type="term" value="P:isopentenyl diphosphate biosynthetic process, methylerythritol 4-phosphate pathway"/>
    <property type="evidence" value="ECO:0007669"/>
    <property type="project" value="UniProtKB-UniRule"/>
</dbReference>
<dbReference type="InterPro" id="IPR029044">
    <property type="entry name" value="Nucleotide-diphossugar_trans"/>
</dbReference>
<feature type="site" description="Positions MEP for the nucleophilic attack" evidence="3">
    <location>
        <position position="213"/>
    </location>
</feature>
<feature type="compositionally biased region" description="Basic and acidic residues" evidence="4">
    <location>
        <begin position="241"/>
        <end position="251"/>
    </location>
</feature>
<dbReference type="GO" id="GO:0050518">
    <property type="term" value="F:2-C-methyl-D-erythritol 4-phosphate cytidylyltransferase activity"/>
    <property type="evidence" value="ECO:0007669"/>
    <property type="project" value="UniProtKB-UniRule"/>
</dbReference>
<dbReference type="InterPro" id="IPR001228">
    <property type="entry name" value="IspD"/>
</dbReference>
<dbReference type="AlphaFoldDB" id="A0A9D2CCX1"/>
<protein>
    <recommendedName>
        <fullName evidence="3">2-C-methyl-D-erythritol 4-phosphate cytidylyltransferase</fullName>
        <ecNumber evidence="3">2.7.7.60</ecNumber>
    </recommendedName>
    <alternativeName>
        <fullName evidence="3">4-diphosphocytidyl-2C-methyl-D-erythritol synthase</fullName>
    </alternativeName>
    <alternativeName>
        <fullName evidence="3">MEP cytidylyltransferase</fullName>
        <shortName evidence="3">MCT</shortName>
    </alternativeName>
</protein>
<keyword evidence="2 3" id="KW-0548">Nucleotidyltransferase</keyword>
<comment type="pathway">
    <text evidence="3">Isoprenoid biosynthesis; isopentenyl diphosphate biosynthesis via DXP pathway; isopentenyl diphosphate from 1-deoxy-D-xylulose 5-phosphate: step 2/6.</text>
</comment>
<comment type="catalytic activity">
    <reaction evidence="3">
        <text>2-C-methyl-D-erythritol 4-phosphate + CTP + H(+) = 4-CDP-2-C-methyl-D-erythritol + diphosphate</text>
        <dbReference type="Rhea" id="RHEA:13429"/>
        <dbReference type="ChEBI" id="CHEBI:15378"/>
        <dbReference type="ChEBI" id="CHEBI:33019"/>
        <dbReference type="ChEBI" id="CHEBI:37563"/>
        <dbReference type="ChEBI" id="CHEBI:57823"/>
        <dbReference type="ChEBI" id="CHEBI:58262"/>
        <dbReference type="EC" id="2.7.7.60"/>
    </reaction>
</comment>
<dbReference type="Gene3D" id="3.90.550.10">
    <property type="entry name" value="Spore Coat Polysaccharide Biosynthesis Protein SpsA, Chain A"/>
    <property type="match status" value="1"/>
</dbReference>
<dbReference type="InterPro" id="IPR050088">
    <property type="entry name" value="IspD/TarI_cytidylyltransf_bact"/>
</dbReference>
<evidence type="ECO:0000313" key="5">
    <source>
        <dbReference type="EMBL" id="HIY69364.1"/>
    </source>
</evidence>
<organism evidence="5 6">
    <name type="scientific">Candidatus Alistipes intestinigallinarum</name>
    <dbReference type="NCBI Taxonomy" id="2838440"/>
    <lineage>
        <taxon>Bacteria</taxon>
        <taxon>Pseudomonadati</taxon>
        <taxon>Bacteroidota</taxon>
        <taxon>Bacteroidia</taxon>
        <taxon>Bacteroidales</taxon>
        <taxon>Rikenellaceae</taxon>
        <taxon>Alistipes</taxon>
    </lineage>
</organism>
<feature type="site" description="Positions MEP for the nucleophilic attack" evidence="3">
    <location>
        <position position="159"/>
    </location>
</feature>
<dbReference type="PANTHER" id="PTHR32125:SF4">
    <property type="entry name" value="2-C-METHYL-D-ERYTHRITOL 4-PHOSPHATE CYTIDYLYLTRANSFERASE, CHLOROPLASTIC"/>
    <property type="match status" value="1"/>
</dbReference>
<name>A0A9D2CCX1_9BACT</name>
<feature type="site" description="Transition state stabilizer" evidence="3">
    <location>
        <position position="16"/>
    </location>
</feature>
<dbReference type="PANTHER" id="PTHR32125">
    <property type="entry name" value="2-C-METHYL-D-ERYTHRITOL 4-PHOSPHATE CYTIDYLYLTRANSFERASE, CHLOROPLASTIC"/>
    <property type="match status" value="1"/>
</dbReference>
<sequence length="251" mass="27279">MERIAVIIVAGGSGRRMGEGLPKQFRLLGGMPVLARTIGTFAAALPGAEIVVVLPEQHIPFWENLKARFDVAPHRIVAGGAERFDSVRCGLQALKSDPDLIAVQDGVRPLGTAEMIRRVVETAVRYGAAIPVVEPVDSFREIEADSEPAADPRSHPVDRSRLRIVQTPQVFRSWLLREAYGVEYQSRFTDDASVVEAAGYPVSLAPGERGNLKLTTPEDFAIAEAILTARQEAEAEAAEAETEKRGSEQVQ</sequence>
<comment type="similarity">
    <text evidence="3">Belongs to the IspD/TarI cytidylyltransferase family. IspD subfamily.</text>
</comment>
<dbReference type="EMBL" id="DXDA01000064">
    <property type="protein sequence ID" value="HIY69364.1"/>
    <property type="molecule type" value="Genomic_DNA"/>
</dbReference>
<dbReference type="SUPFAM" id="SSF53448">
    <property type="entry name" value="Nucleotide-diphospho-sugar transferases"/>
    <property type="match status" value="1"/>
</dbReference>
<dbReference type="EC" id="2.7.7.60" evidence="3"/>
<reference evidence="5" key="2">
    <citation type="submission" date="2021-04" db="EMBL/GenBank/DDBJ databases">
        <authorList>
            <person name="Gilroy R."/>
        </authorList>
    </citation>
    <scope>NUCLEOTIDE SEQUENCE</scope>
    <source>
        <strain evidence="5">5134</strain>
    </source>
</reference>
<dbReference type="HAMAP" id="MF_00108">
    <property type="entry name" value="IspD"/>
    <property type="match status" value="1"/>
</dbReference>
<keyword evidence="1 3" id="KW-0808">Transferase</keyword>
<reference evidence="5" key="1">
    <citation type="journal article" date="2021" name="PeerJ">
        <title>Extensive microbial diversity within the chicken gut microbiome revealed by metagenomics and culture.</title>
        <authorList>
            <person name="Gilroy R."/>
            <person name="Ravi A."/>
            <person name="Getino M."/>
            <person name="Pursley I."/>
            <person name="Horton D.L."/>
            <person name="Alikhan N.F."/>
            <person name="Baker D."/>
            <person name="Gharbi K."/>
            <person name="Hall N."/>
            <person name="Watson M."/>
            <person name="Adriaenssens E.M."/>
            <person name="Foster-Nyarko E."/>
            <person name="Jarju S."/>
            <person name="Secka A."/>
            <person name="Antonio M."/>
            <person name="Oren A."/>
            <person name="Chaudhuri R.R."/>
            <person name="La Ragione R."/>
            <person name="Hildebrand F."/>
            <person name="Pallen M.J."/>
        </authorList>
    </citation>
    <scope>NUCLEOTIDE SEQUENCE</scope>
    <source>
        <strain evidence="5">5134</strain>
    </source>
</reference>
<evidence type="ECO:0000313" key="6">
    <source>
        <dbReference type="Proteomes" id="UP000886844"/>
    </source>
</evidence>
<evidence type="ECO:0000256" key="3">
    <source>
        <dbReference type="HAMAP-Rule" id="MF_00108"/>
    </source>
</evidence>
<dbReference type="FunFam" id="3.90.550.10:FF:000003">
    <property type="entry name" value="2-C-methyl-D-erythritol 4-phosphate cytidylyltransferase"/>
    <property type="match status" value="1"/>
</dbReference>
<keyword evidence="3" id="KW-0414">Isoprene biosynthesis</keyword>
<feature type="site" description="Transition state stabilizer" evidence="3">
    <location>
        <position position="23"/>
    </location>
</feature>
<feature type="region of interest" description="Disordered" evidence="4">
    <location>
        <begin position="232"/>
        <end position="251"/>
    </location>
</feature>
<comment type="function">
    <text evidence="3">Catalyzes the formation of 4-diphosphocytidyl-2-C-methyl-D-erythritol from CTP and 2-C-methyl-D-erythritol 4-phosphate (MEP).</text>
</comment>
<evidence type="ECO:0000256" key="4">
    <source>
        <dbReference type="SAM" id="MobiDB-lite"/>
    </source>
</evidence>
<accession>A0A9D2CCX1</accession>
<evidence type="ECO:0000256" key="1">
    <source>
        <dbReference type="ARBA" id="ARBA00022679"/>
    </source>
</evidence>
<proteinExistence type="inferred from homology"/>
<dbReference type="Pfam" id="PF01128">
    <property type="entry name" value="IspD"/>
    <property type="match status" value="1"/>
</dbReference>
<comment type="caution">
    <text evidence="5">The sequence shown here is derived from an EMBL/GenBank/DDBJ whole genome shotgun (WGS) entry which is preliminary data.</text>
</comment>
<dbReference type="CDD" id="cd02516">
    <property type="entry name" value="CDP-ME_synthetase"/>
    <property type="match status" value="1"/>
</dbReference>